<keyword evidence="3" id="KW-1185">Reference proteome</keyword>
<keyword evidence="1" id="KW-0812">Transmembrane</keyword>
<organism evidence="2 3">
    <name type="scientific">Paenibacillus cineris</name>
    <dbReference type="NCBI Taxonomy" id="237530"/>
    <lineage>
        <taxon>Bacteria</taxon>
        <taxon>Bacillati</taxon>
        <taxon>Bacillota</taxon>
        <taxon>Bacilli</taxon>
        <taxon>Bacillales</taxon>
        <taxon>Paenibacillaceae</taxon>
        <taxon>Paenibacillus</taxon>
    </lineage>
</organism>
<evidence type="ECO:0000313" key="2">
    <source>
        <dbReference type="EMBL" id="GIO57242.1"/>
    </source>
</evidence>
<evidence type="ECO:0000256" key="1">
    <source>
        <dbReference type="SAM" id="Phobius"/>
    </source>
</evidence>
<keyword evidence="1" id="KW-0472">Membrane</keyword>
<protein>
    <submittedName>
        <fullName evidence="2">Uncharacterized protein</fullName>
    </submittedName>
</protein>
<reference evidence="2 3" key="1">
    <citation type="submission" date="2021-03" db="EMBL/GenBank/DDBJ databases">
        <title>Antimicrobial resistance genes in bacteria isolated from Japanese honey, and their potential for conferring macrolide and lincosamide resistance in the American foulbrood pathogen Paenibacillus larvae.</title>
        <authorList>
            <person name="Okamoto M."/>
            <person name="Kumagai M."/>
            <person name="Kanamori H."/>
            <person name="Takamatsu D."/>
        </authorList>
    </citation>
    <scope>NUCLEOTIDE SEQUENCE [LARGE SCALE GENOMIC DNA]</scope>
    <source>
        <strain evidence="2 3">J21TS7</strain>
    </source>
</reference>
<name>A0ABQ4LL92_9BACL</name>
<sequence length="76" mass="8517">MTHEQNHQPHLAHLQTFDYPVAKLTPVKSHDCLKQLDNGFVVLIMLLRFATLAEGFLTVVAIVVHDANNPPFSNVL</sequence>
<feature type="transmembrane region" description="Helical" evidence="1">
    <location>
        <begin position="40"/>
        <end position="64"/>
    </location>
</feature>
<comment type="caution">
    <text evidence="2">The sequence shown here is derived from an EMBL/GenBank/DDBJ whole genome shotgun (WGS) entry which is preliminary data.</text>
</comment>
<evidence type="ECO:0000313" key="3">
    <source>
        <dbReference type="Proteomes" id="UP000676601"/>
    </source>
</evidence>
<dbReference type="EMBL" id="BORU01000004">
    <property type="protein sequence ID" value="GIO57242.1"/>
    <property type="molecule type" value="Genomic_DNA"/>
</dbReference>
<proteinExistence type="predicted"/>
<accession>A0ABQ4LL92</accession>
<gene>
    <name evidence="2" type="ORF">J21TS7_55600</name>
</gene>
<keyword evidence="1" id="KW-1133">Transmembrane helix</keyword>
<dbReference type="Proteomes" id="UP000676601">
    <property type="component" value="Unassembled WGS sequence"/>
</dbReference>